<keyword evidence="3" id="KW-1185">Reference proteome</keyword>
<evidence type="ECO:0000313" key="3">
    <source>
        <dbReference type="Proteomes" id="UP001196413"/>
    </source>
</evidence>
<gene>
    <name evidence="2" type="ORF">KIN20_018637</name>
</gene>
<dbReference type="AlphaFoldDB" id="A0AAD5N4H3"/>
<dbReference type="Proteomes" id="UP001196413">
    <property type="component" value="Unassembled WGS sequence"/>
</dbReference>
<protein>
    <submittedName>
        <fullName evidence="2">Uncharacterized protein</fullName>
    </submittedName>
</protein>
<organism evidence="2 3">
    <name type="scientific">Parelaphostrongylus tenuis</name>
    <name type="common">Meningeal worm</name>
    <dbReference type="NCBI Taxonomy" id="148309"/>
    <lineage>
        <taxon>Eukaryota</taxon>
        <taxon>Metazoa</taxon>
        <taxon>Ecdysozoa</taxon>
        <taxon>Nematoda</taxon>
        <taxon>Chromadorea</taxon>
        <taxon>Rhabditida</taxon>
        <taxon>Rhabditina</taxon>
        <taxon>Rhabditomorpha</taxon>
        <taxon>Strongyloidea</taxon>
        <taxon>Metastrongylidae</taxon>
        <taxon>Parelaphostrongylus</taxon>
    </lineage>
</organism>
<evidence type="ECO:0000313" key="2">
    <source>
        <dbReference type="EMBL" id="KAJ1359824.1"/>
    </source>
</evidence>
<feature type="region of interest" description="Disordered" evidence="1">
    <location>
        <begin position="77"/>
        <end position="117"/>
    </location>
</feature>
<feature type="compositionally biased region" description="Polar residues" evidence="1">
    <location>
        <begin position="88"/>
        <end position="101"/>
    </location>
</feature>
<proteinExistence type="predicted"/>
<feature type="region of interest" description="Disordered" evidence="1">
    <location>
        <begin position="33"/>
        <end position="53"/>
    </location>
</feature>
<reference evidence="2" key="1">
    <citation type="submission" date="2021-06" db="EMBL/GenBank/DDBJ databases">
        <title>Parelaphostrongylus tenuis whole genome reference sequence.</title>
        <authorList>
            <person name="Garwood T.J."/>
            <person name="Larsen P.A."/>
            <person name="Fountain-Jones N.M."/>
            <person name="Garbe J.R."/>
            <person name="Macchietto M.G."/>
            <person name="Kania S.A."/>
            <person name="Gerhold R.W."/>
            <person name="Richards J.E."/>
            <person name="Wolf T.M."/>
        </authorList>
    </citation>
    <scope>NUCLEOTIDE SEQUENCE</scope>
    <source>
        <strain evidence="2">MNPRO001-30</strain>
        <tissue evidence="2">Meninges</tissue>
    </source>
</reference>
<feature type="compositionally biased region" description="Gly residues" evidence="1">
    <location>
        <begin position="77"/>
        <end position="87"/>
    </location>
</feature>
<dbReference type="EMBL" id="JAHQIW010003718">
    <property type="protein sequence ID" value="KAJ1359824.1"/>
    <property type="molecule type" value="Genomic_DNA"/>
</dbReference>
<name>A0AAD5N4H3_PARTN</name>
<sequence>MTASKGHRRKVISKQGRLELVEVGVAVAAFGQNLGEDDSGGMAEGSEGIKHHKIHRANESWRIVSGRGDILEGDGLGGGEMGIGGGDSNTAFMRPSSTYNDGSPRIVVPDDDEESNE</sequence>
<comment type="caution">
    <text evidence="2">The sequence shown here is derived from an EMBL/GenBank/DDBJ whole genome shotgun (WGS) entry which is preliminary data.</text>
</comment>
<evidence type="ECO:0000256" key="1">
    <source>
        <dbReference type="SAM" id="MobiDB-lite"/>
    </source>
</evidence>
<accession>A0AAD5N4H3</accession>